<name>A0A150IX95_9EURY</name>
<dbReference type="InterPro" id="IPR002192">
    <property type="entry name" value="PPDK_AMP/ATP-bd"/>
</dbReference>
<feature type="domain" description="Pyruvate phosphate dikinase AMP/ATP-binding" evidence="3">
    <location>
        <begin position="17"/>
        <end position="318"/>
    </location>
</feature>
<dbReference type="SUPFAM" id="SSF56059">
    <property type="entry name" value="Glutathione synthetase ATP-binding domain-like"/>
    <property type="match status" value="1"/>
</dbReference>
<keyword evidence="4" id="KW-0808">Transferase</keyword>
<dbReference type="PANTHER" id="PTHR43615:SF1">
    <property type="entry name" value="PPDK_N DOMAIN-CONTAINING PROTEIN"/>
    <property type="match status" value="1"/>
</dbReference>
<dbReference type="Gene3D" id="3.30.1490.20">
    <property type="entry name" value="ATP-grasp fold, A domain"/>
    <property type="match status" value="1"/>
</dbReference>
<feature type="domain" description="PEP-utilising enzyme mobile" evidence="2">
    <location>
        <begin position="798"/>
        <end position="868"/>
    </location>
</feature>
<dbReference type="SUPFAM" id="SSF52009">
    <property type="entry name" value="Phosphohistidine domain"/>
    <property type="match status" value="1"/>
</dbReference>
<evidence type="ECO:0000313" key="5">
    <source>
        <dbReference type="Proteomes" id="UP000075398"/>
    </source>
</evidence>
<dbReference type="Pfam" id="PF01326">
    <property type="entry name" value="PPDK_N"/>
    <property type="match status" value="1"/>
</dbReference>
<reference evidence="4 5" key="1">
    <citation type="journal article" date="2016" name="ISME J.">
        <title>Chasing the elusive Euryarchaeota class WSA2: genomes reveal a uniquely fastidious methyl-reducing methanogen.</title>
        <authorList>
            <person name="Nobu M.K."/>
            <person name="Narihiro T."/>
            <person name="Kuroda K."/>
            <person name="Mei R."/>
            <person name="Liu W.T."/>
        </authorList>
    </citation>
    <scope>NUCLEOTIDE SEQUENCE [LARGE SCALE GENOMIC DNA]</scope>
    <source>
        <strain evidence="4">U1lsi0528_Bin055</strain>
    </source>
</reference>
<dbReference type="InterPro" id="IPR008279">
    <property type="entry name" value="PEP-util_enz_mobile_dom"/>
</dbReference>
<dbReference type="Proteomes" id="UP000075398">
    <property type="component" value="Unassembled WGS sequence"/>
</dbReference>
<sequence length="876" mass="99930">MSSVVLSFSDVKKSEYKSVGNKALNLSLLSAEGFQVPYGFVVTTEAYENFITNNNFKDKISELLKTTKFDYKKSVVVTSKNIQGLILSGKIDKAITKEIENILLKNKKIELWAVRSSALAEDLAEASFAGQQDSFLNIKTKDVIEHIKLCWASYWNERAISYRHNANIPHLEGGMAVVVQSMVNAKAAGVMFTADPITGDKEKIVLESSWGLGESIVSGIVSPDRYTIEKKSKEIIERKISNKTMGIYLSDSGNVSSEIEDSKKLMPSLTDEEIIFLSNLGQKIEAYFKTPQDIEWAVSKDGIFILQSRGITTIEKDQTLWTRGYSDEYWADVTSPLFFSLLGENLSNYVFKEGAKIMGYKELRDKDLLRLHKGHVYFNAQALEDVFTYNPKIGRTKELLNYFPKNDQERIANADAKLFKRILAEIRVAILDPDGKISTTDGAYLKWASDYLAYIKEFDKVELGNLTDEELHEEFVKLRAKFLKHNRLIRYGMVTHSIGSNLILKRWLTDWLGDKSGLLYSKLITGLPDNKTIVTNIAITKLAKEAKKDKNIRELINKLPSSEFLNRLDNDEELKEFSYKFNEFMNDYGHRSHTREIYYPRWIDDPSLVTEVLKSLMDSAEVDLEEVEKRKREERLKAEVEIIDAVSKTKNGFIKKPVFAKVLNYAQRYLIFRENQRFYLDHELTRERRLFMEYGRRFLERGLIDSQMDIFFFSKEEIFDISKGDLIIDKDTINKRKEEFEKYKSILPPKFLKGNVEFDDSIERQDNLVKVTGTSSSPGIASGIIRVVESIRELPEVKDEEILVTSNTDPGWTPVFSKIGGLITETGGILSHGAVVSREYGIPAVTAVSNATKIFKNGQKVKIDGNEGVIYLVEEP</sequence>
<organism evidence="4 5">
    <name type="scientific">Candidatus Methanofastidiosum methylothiophilum</name>
    <dbReference type="NCBI Taxonomy" id="1705564"/>
    <lineage>
        <taxon>Archaea</taxon>
        <taxon>Methanobacteriati</taxon>
        <taxon>Methanobacteriota</taxon>
        <taxon>Stenosarchaea group</taxon>
        <taxon>Candidatus Methanofastidiosia</taxon>
        <taxon>Candidatus Methanofastidiosales</taxon>
        <taxon>Candidatus Methanofastidiosaceae</taxon>
        <taxon>Candidatus Methanofastidiosum</taxon>
    </lineage>
</organism>
<keyword evidence="1" id="KW-0175">Coiled coil</keyword>
<accession>A0A150IX95</accession>
<gene>
    <name evidence="4" type="primary">ppsA_2</name>
    <name evidence="4" type="ORF">AMQ22_01603</name>
</gene>
<dbReference type="PATRIC" id="fig|1705409.3.peg.1678"/>
<evidence type="ECO:0000313" key="4">
    <source>
        <dbReference type="EMBL" id="KYC49617.1"/>
    </source>
</evidence>
<protein>
    <submittedName>
        <fullName evidence="4">Putative phosphoenolpyruvate synthase</fullName>
        <ecNumber evidence="4">2.7.9.2</ecNumber>
    </submittedName>
</protein>
<dbReference type="PANTHER" id="PTHR43615">
    <property type="entry name" value="PHOSPHOENOLPYRUVATE SYNTHASE-RELATED"/>
    <property type="match status" value="1"/>
</dbReference>
<dbReference type="Gene3D" id="3.30.470.20">
    <property type="entry name" value="ATP-grasp fold, B domain"/>
    <property type="match status" value="1"/>
</dbReference>
<evidence type="ECO:0000256" key="1">
    <source>
        <dbReference type="SAM" id="Coils"/>
    </source>
</evidence>
<feature type="coiled-coil region" evidence="1">
    <location>
        <begin position="610"/>
        <end position="637"/>
    </location>
</feature>
<dbReference type="Gene3D" id="3.50.30.10">
    <property type="entry name" value="Phosphohistidine domain"/>
    <property type="match status" value="1"/>
</dbReference>
<dbReference type="Pfam" id="PF00391">
    <property type="entry name" value="PEP-utilizers"/>
    <property type="match status" value="1"/>
</dbReference>
<dbReference type="GO" id="GO:0005524">
    <property type="term" value="F:ATP binding"/>
    <property type="evidence" value="ECO:0007669"/>
    <property type="project" value="InterPro"/>
</dbReference>
<comment type="caution">
    <text evidence="4">The sequence shown here is derived from an EMBL/GenBank/DDBJ whole genome shotgun (WGS) entry which is preliminary data.</text>
</comment>
<proteinExistence type="predicted"/>
<keyword evidence="4" id="KW-0670">Pyruvate</keyword>
<dbReference type="EC" id="2.7.9.2" evidence="4"/>
<evidence type="ECO:0000259" key="2">
    <source>
        <dbReference type="Pfam" id="PF00391"/>
    </source>
</evidence>
<dbReference type="AlphaFoldDB" id="A0A150IX95"/>
<dbReference type="EMBL" id="LNGC01000091">
    <property type="protein sequence ID" value="KYC49617.1"/>
    <property type="molecule type" value="Genomic_DNA"/>
</dbReference>
<dbReference type="InterPro" id="IPR036637">
    <property type="entry name" value="Phosphohistidine_dom_sf"/>
</dbReference>
<dbReference type="GO" id="GO:0008986">
    <property type="term" value="F:pyruvate, water dikinase activity"/>
    <property type="evidence" value="ECO:0007669"/>
    <property type="project" value="UniProtKB-EC"/>
</dbReference>
<dbReference type="InterPro" id="IPR051549">
    <property type="entry name" value="PEP_Utilizing_Enz"/>
</dbReference>
<evidence type="ECO:0000259" key="3">
    <source>
        <dbReference type="Pfam" id="PF01326"/>
    </source>
</evidence>
<dbReference type="InterPro" id="IPR013815">
    <property type="entry name" value="ATP_grasp_subdomain_1"/>
</dbReference>